<evidence type="ECO:0000256" key="3">
    <source>
        <dbReference type="ARBA" id="ARBA00022448"/>
    </source>
</evidence>
<dbReference type="AlphaFoldDB" id="A0A0F6RD82"/>
<comment type="similarity">
    <text evidence="2 9">Belongs to the SLC41A transporter family.</text>
</comment>
<dbReference type="GO" id="GO:0015095">
    <property type="term" value="F:magnesium ion transmembrane transporter activity"/>
    <property type="evidence" value="ECO:0007669"/>
    <property type="project" value="UniProtKB-UniRule"/>
</dbReference>
<dbReference type="Pfam" id="PF01769">
    <property type="entry name" value="MgtE"/>
    <property type="match status" value="1"/>
</dbReference>
<keyword evidence="9" id="KW-1003">Cell membrane</keyword>
<proteinExistence type="inferred from homology"/>
<dbReference type="SMART" id="SM00924">
    <property type="entry name" value="MgtE_N"/>
    <property type="match status" value="1"/>
</dbReference>
<dbReference type="Gene3D" id="3.10.580.10">
    <property type="entry name" value="CBS-domain"/>
    <property type="match status" value="1"/>
</dbReference>
<dbReference type="InterPro" id="IPR046342">
    <property type="entry name" value="CBS_dom_sf"/>
</dbReference>
<feature type="transmembrane region" description="Helical" evidence="9">
    <location>
        <begin position="321"/>
        <end position="342"/>
    </location>
</feature>
<dbReference type="HOGENOM" id="CLU_037408_1_0_6"/>
<dbReference type="SUPFAM" id="SSF54631">
    <property type="entry name" value="CBS-domain pair"/>
    <property type="match status" value="1"/>
</dbReference>
<keyword evidence="7 9" id="KW-0472">Membrane</keyword>
<feature type="domain" description="CBS" evidence="10">
    <location>
        <begin position="207"/>
        <end position="265"/>
    </location>
</feature>
<evidence type="ECO:0000256" key="2">
    <source>
        <dbReference type="ARBA" id="ARBA00009749"/>
    </source>
</evidence>
<feature type="transmembrane region" description="Helical" evidence="9">
    <location>
        <begin position="397"/>
        <end position="423"/>
    </location>
</feature>
<dbReference type="GO" id="GO:0046872">
    <property type="term" value="F:metal ion binding"/>
    <property type="evidence" value="ECO:0007669"/>
    <property type="project" value="UniProtKB-KW"/>
</dbReference>
<dbReference type="SUPFAM" id="SSF158791">
    <property type="entry name" value="MgtE N-terminal domain-like"/>
    <property type="match status" value="1"/>
</dbReference>
<comment type="subunit">
    <text evidence="9">Homodimer.</text>
</comment>
<dbReference type="KEGG" id="kge:TQ33_1745"/>
<dbReference type="OrthoDB" id="9790355at2"/>
<evidence type="ECO:0000313" key="11">
    <source>
        <dbReference type="EMBL" id="AKE52686.1"/>
    </source>
</evidence>
<keyword evidence="8" id="KW-0129">CBS domain</keyword>
<keyword evidence="4 9" id="KW-0812">Transmembrane</keyword>
<dbReference type="Gene3D" id="1.10.357.20">
    <property type="entry name" value="SLC41 divalent cation transporters, integral membrane domain"/>
    <property type="match status" value="1"/>
</dbReference>
<keyword evidence="5 9" id="KW-0460">Magnesium</keyword>
<dbReference type="PROSITE" id="PS51371">
    <property type="entry name" value="CBS"/>
    <property type="match status" value="1"/>
</dbReference>
<keyword evidence="6 9" id="KW-1133">Transmembrane helix</keyword>
<dbReference type="Proteomes" id="UP000034071">
    <property type="component" value="Chromosome"/>
</dbReference>
<comment type="function">
    <text evidence="9">Acts as a magnesium transporter.</text>
</comment>
<dbReference type="NCBIfam" id="TIGR00400">
    <property type="entry name" value="mgtE"/>
    <property type="match status" value="1"/>
</dbReference>
<evidence type="ECO:0000256" key="8">
    <source>
        <dbReference type="PROSITE-ProRule" id="PRU00703"/>
    </source>
</evidence>
<dbReference type="InterPro" id="IPR006667">
    <property type="entry name" value="SLC41_membr_dom"/>
</dbReference>
<evidence type="ECO:0000256" key="4">
    <source>
        <dbReference type="ARBA" id="ARBA00022692"/>
    </source>
</evidence>
<keyword evidence="9" id="KW-0479">Metal-binding</keyword>
<dbReference type="InterPro" id="IPR038076">
    <property type="entry name" value="MgtE_N_sf"/>
</dbReference>
<gene>
    <name evidence="11" type="ORF">TQ33_1745</name>
</gene>
<dbReference type="STRING" id="914150.TQ33_1745"/>
<dbReference type="RefSeq" id="WP_046561727.1">
    <property type="nucleotide sequence ID" value="NZ_CP010975.1"/>
</dbReference>
<evidence type="ECO:0000256" key="5">
    <source>
        <dbReference type="ARBA" id="ARBA00022842"/>
    </source>
</evidence>
<dbReference type="InterPro" id="IPR000644">
    <property type="entry name" value="CBS_dom"/>
</dbReference>
<evidence type="ECO:0000259" key="10">
    <source>
        <dbReference type="PROSITE" id="PS51371"/>
    </source>
</evidence>
<dbReference type="SUPFAM" id="SSF161093">
    <property type="entry name" value="MgtE membrane domain-like"/>
    <property type="match status" value="1"/>
</dbReference>
<dbReference type="EMBL" id="CP010975">
    <property type="protein sequence ID" value="AKE52686.1"/>
    <property type="molecule type" value="Genomic_DNA"/>
</dbReference>
<evidence type="ECO:0000256" key="1">
    <source>
        <dbReference type="ARBA" id="ARBA00004141"/>
    </source>
</evidence>
<dbReference type="PANTHER" id="PTHR43773:SF1">
    <property type="entry name" value="MAGNESIUM TRANSPORTER MGTE"/>
    <property type="match status" value="1"/>
</dbReference>
<sequence length="459" mass="50281">MAENQNNQTRQEQLQLLNSALDSGHLIPVRNLLEELHSADIAHLLESTPPRVRNVIWQLLDKEREGDVLQHLNDEIRQNFIENMQPQELANALADLDTDDVVDILGDLSHNVSNQVLRLLDEQNRALIEHALTYPEDTAGGLMNIDTIMIRPRVSVEVVLRYLRIRGSMPPNTDHLYVVNSRDVLIGSVPISAILTCDPDTSITQIVDEEMFTIPADMEDTEVAQIFERHDLVSAPVLDEEGRLLGRITIDDVVDVIREEADHSLMSMAGLDELEDTFGPIMVTARKRAIWLGINLLTVILAALVIGLFESTIGKVTLLAVLLPIVPSMGGIAGTQTLTLVIRGMSLGHISDGNQSYLLKKELAVSIINGIIWAVTISTLVYAFSYYKESGINHLHLAITIGGAMLFNLVTGVLSGASIPLILKKLNIDPAIAGGVVLTTVTDVAGFFALLGLATYFFG</sequence>
<name>A0A0F6RD82_9GAMM</name>
<dbReference type="PANTHER" id="PTHR43773">
    <property type="entry name" value="MAGNESIUM TRANSPORTER MGTE"/>
    <property type="match status" value="1"/>
</dbReference>
<comment type="subcellular location">
    <subcellularLocation>
        <location evidence="9">Cell membrane</location>
        <topology evidence="9">Multi-pass membrane protein</topology>
    </subcellularLocation>
    <subcellularLocation>
        <location evidence="1">Membrane</location>
        <topology evidence="1">Multi-pass membrane protein</topology>
    </subcellularLocation>
</comment>
<dbReference type="Pfam" id="PF03448">
    <property type="entry name" value="MgtE_N"/>
    <property type="match status" value="1"/>
</dbReference>
<protein>
    <recommendedName>
        <fullName evidence="9">Magnesium transporter MgtE</fullName>
    </recommendedName>
</protein>
<dbReference type="GO" id="GO:0005886">
    <property type="term" value="C:plasma membrane"/>
    <property type="evidence" value="ECO:0007669"/>
    <property type="project" value="UniProtKB-SubCell"/>
</dbReference>
<organism evidence="11 12">
    <name type="scientific">Kangiella geojedonensis</name>
    <dbReference type="NCBI Taxonomy" id="914150"/>
    <lineage>
        <taxon>Bacteria</taxon>
        <taxon>Pseudomonadati</taxon>
        <taxon>Pseudomonadota</taxon>
        <taxon>Gammaproteobacteria</taxon>
        <taxon>Kangiellales</taxon>
        <taxon>Kangiellaceae</taxon>
        <taxon>Kangiella</taxon>
    </lineage>
</organism>
<dbReference type="InterPro" id="IPR036739">
    <property type="entry name" value="SLC41_membr_dom_sf"/>
</dbReference>
<evidence type="ECO:0000256" key="9">
    <source>
        <dbReference type="RuleBase" id="RU362011"/>
    </source>
</evidence>
<keyword evidence="3 9" id="KW-0813">Transport</keyword>
<dbReference type="SMART" id="SM00116">
    <property type="entry name" value="CBS"/>
    <property type="match status" value="2"/>
</dbReference>
<keyword evidence="12" id="KW-1185">Reference proteome</keyword>
<dbReference type="PATRIC" id="fig|914150.5.peg.1769"/>
<evidence type="ECO:0000313" key="12">
    <source>
        <dbReference type="Proteomes" id="UP000034071"/>
    </source>
</evidence>
<dbReference type="InterPro" id="IPR006669">
    <property type="entry name" value="MgtE_transporter"/>
</dbReference>
<feature type="transmembrane region" description="Helical" evidence="9">
    <location>
        <begin position="363"/>
        <end position="385"/>
    </location>
</feature>
<evidence type="ECO:0000256" key="7">
    <source>
        <dbReference type="ARBA" id="ARBA00023136"/>
    </source>
</evidence>
<feature type="transmembrane region" description="Helical" evidence="9">
    <location>
        <begin position="435"/>
        <end position="458"/>
    </location>
</feature>
<feature type="transmembrane region" description="Helical" evidence="9">
    <location>
        <begin position="289"/>
        <end position="309"/>
    </location>
</feature>
<dbReference type="Gene3D" id="1.25.60.10">
    <property type="entry name" value="MgtE N-terminal domain-like"/>
    <property type="match status" value="1"/>
</dbReference>
<evidence type="ECO:0000256" key="6">
    <source>
        <dbReference type="ARBA" id="ARBA00022989"/>
    </source>
</evidence>
<dbReference type="CDD" id="cd04606">
    <property type="entry name" value="CBS_pair_Mg_transporter"/>
    <property type="match status" value="1"/>
</dbReference>
<accession>A0A0F6RD82</accession>
<dbReference type="Pfam" id="PF00571">
    <property type="entry name" value="CBS"/>
    <property type="match status" value="1"/>
</dbReference>
<reference evidence="11 12" key="1">
    <citation type="submission" date="2015-02" db="EMBL/GenBank/DDBJ databases">
        <title>Complete genome sequence of Kangiella geojedonensis strain YCS-5T.</title>
        <authorList>
            <person name="Kim K.M."/>
        </authorList>
    </citation>
    <scope>NUCLEOTIDE SEQUENCE [LARGE SCALE GENOMIC DNA]</scope>
    <source>
        <strain evidence="11 12">YCS-5</strain>
    </source>
</reference>
<dbReference type="InterPro" id="IPR006668">
    <property type="entry name" value="Mg_transptr_MgtE_intracell_dom"/>
</dbReference>